<dbReference type="SUPFAM" id="SSF54975">
    <property type="entry name" value="Acylphosphatase/BLUF domain-like"/>
    <property type="match status" value="1"/>
</dbReference>
<dbReference type="PANTHER" id="PTHR47268:SF4">
    <property type="entry name" value="ACYLPHOSPHATASE"/>
    <property type="match status" value="1"/>
</dbReference>
<dbReference type="PROSITE" id="PS00150">
    <property type="entry name" value="ACYLPHOSPHATASE_1"/>
    <property type="match status" value="1"/>
</dbReference>
<dbReference type="InterPro" id="IPR001792">
    <property type="entry name" value="Acylphosphatase-like_dom"/>
</dbReference>
<dbReference type="AlphaFoldDB" id="A0A660S8C6"/>
<dbReference type="PROSITE" id="PS00151">
    <property type="entry name" value="ACYLPHOSPHATASE_2"/>
    <property type="match status" value="1"/>
</dbReference>
<dbReference type="Pfam" id="PF00708">
    <property type="entry name" value="Acylphosphatase"/>
    <property type="match status" value="1"/>
</dbReference>
<comment type="caution">
    <text evidence="8">The sequence shown here is derived from an EMBL/GenBank/DDBJ whole genome shotgun (WGS) entry which is preliminary data.</text>
</comment>
<proteinExistence type="inferred from homology"/>
<gene>
    <name evidence="8" type="ORF">DRP44_06810</name>
</gene>
<keyword evidence="4 5" id="KW-0378">Hydrolase</keyword>
<organism evidence="8 9">
    <name type="scientific">candidate division TA06 bacterium</name>
    <dbReference type="NCBI Taxonomy" id="2250710"/>
    <lineage>
        <taxon>Bacteria</taxon>
        <taxon>Bacteria division TA06</taxon>
    </lineage>
</organism>
<comment type="similarity">
    <text evidence="1 6">Belongs to the acylphosphatase family.</text>
</comment>
<dbReference type="InterPro" id="IPR036046">
    <property type="entry name" value="Acylphosphatase-like_dom_sf"/>
</dbReference>
<dbReference type="Proteomes" id="UP000282321">
    <property type="component" value="Unassembled WGS sequence"/>
</dbReference>
<accession>A0A660S8C6</accession>
<dbReference type="PANTHER" id="PTHR47268">
    <property type="entry name" value="ACYLPHOSPHATASE"/>
    <property type="match status" value="1"/>
</dbReference>
<evidence type="ECO:0000313" key="9">
    <source>
        <dbReference type="Proteomes" id="UP000282321"/>
    </source>
</evidence>
<evidence type="ECO:0000256" key="1">
    <source>
        <dbReference type="ARBA" id="ARBA00005614"/>
    </source>
</evidence>
<comment type="catalytic activity">
    <reaction evidence="3 4 5">
        <text>an acyl phosphate + H2O = a carboxylate + phosphate + H(+)</text>
        <dbReference type="Rhea" id="RHEA:14965"/>
        <dbReference type="ChEBI" id="CHEBI:15377"/>
        <dbReference type="ChEBI" id="CHEBI:15378"/>
        <dbReference type="ChEBI" id="CHEBI:29067"/>
        <dbReference type="ChEBI" id="CHEBI:43474"/>
        <dbReference type="ChEBI" id="CHEBI:59918"/>
        <dbReference type="EC" id="3.6.1.7"/>
    </reaction>
</comment>
<evidence type="ECO:0000313" key="8">
    <source>
        <dbReference type="EMBL" id="RKX65213.1"/>
    </source>
</evidence>
<evidence type="ECO:0000256" key="6">
    <source>
        <dbReference type="RuleBase" id="RU004168"/>
    </source>
</evidence>
<evidence type="ECO:0000256" key="2">
    <source>
        <dbReference type="ARBA" id="ARBA00012150"/>
    </source>
</evidence>
<dbReference type="GO" id="GO:0003998">
    <property type="term" value="F:acylphosphatase activity"/>
    <property type="evidence" value="ECO:0007669"/>
    <property type="project" value="UniProtKB-EC"/>
</dbReference>
<evidence type="ECO:0000256" key="4">
    <source>
        <dbReference type="PROSITE-ProRule" id="PRU00520"/>
    </source>
</evidence>
<dbReference type="InterPro" id="IPR017968">
    <property type="entry name" value="Acylphosphatase_CS"/>
</dbReference>
<dbReference type="EMBL" id="QNBC01000103">
    <property type="protein sequence ID" value="RKX65213.1"/>
    <property type="molecule type" value="Genomic_DNA"/>
</dbReference>
<feature type="active site" evidence="4">
    <location>
        <position position="17"/>
    </location>
</feature>
<evidence type="ECO:0000256" key="5">
    <source>
        <dbReference type="RuleBase" id="RU000553"/>
    </source>
</evidence>
<reference evidence="8 9" key="1">
    <citation type="submission" date="2018-06" db="EMBL/GenBank/DDBJ databases">
        <title>Extensive metabolic versatility and redundancy in microbially diverse, dynamic hydrothermal sediments.</title>
        <authorList>
            <person name="Dombrowski N."/>
            <person name="Teske A."/>
            <person name="Baker B.J."/>
        </authorList>
    </citation>
    <scope>NUCLEOTIDE SEQUENCE [LARGE SCALE GENOMIC DNA]</scope>
    <source>
        <strain evidence="8">B35_G9</strain>
    </source>
</reference>
<feature type="domain" description="Acylphosphatase-like" evidence="7">
    <location>
        <begin position="2"/>
        <end position="91"/>
    </location>
</feature>
<dbReference type="Gene3D" id="3.30.70.100">
    <property type="match status" value="1"/>
</dbReference>
<feature type="active site" evidence="4">
    <location>
        <position position="37"/>
    </location>
</feature>
<dbReference type="EC" id="3.6.1.7" evidence="2 4"/>
<name>A0A660S8C6_UNCT6</name>
<dbReference type="InterPro" id="IPR020456">
    <property type="entry name" value="Acylphosphatase"/>
</dbReference>
<sequence>MNQCYIVSGMVQGVGFRYTIFKFVKKYYPDIKGYVKNLPDGTVEICVSGNSERINNLIEEIQRIQFYGYIEDIKEGRTFLSGHYSDFVIEY</sequence>
<evidence type="ECO:0000256" key="3">
    <source>
        <dbReference type="ARBA" id="ARBA00047645"/>
    </source>
</evidence>
<evidence type="ECO:0000259" key="7">
    <source>
        <dbReference type="PROSITE" id="PS51160"/>
    </source>
</evidence>
<dbReference type="PROSITE" id="PS51160">
    <property type="entry name" value="ACYLPHOSPHATASE_3"/>
    <property type="match status" value="1"/>
</dbReference>
<protein>
    <recommendedName>
        <fullName evidence="2 4">Acylphosphatase</fullName>
        <ecNumber evidence="2 4">3.6.1.7</ecNumber>
    </recommendedName>
</protein>